<gene>
    <name evidence="6" type="ORF">BSL78_18575</name>
</gene>
<comment type="caution">
    <text evidence="6">The sequence shown here is derived from an EMBL/GenBank/DDBJ whole genome shotgun (WGS) entry which is preliminary data.</text>
</comment>
<dbReference type="Pfam" id="PF03143">
    <property type="entry name" value="GTP_EFTU_D3"/>
    <property type="match status" value="1"/>
</dbReference>
<evidence type="ECO:0000313" key="7">
    <source>
        <dbReference type="Proteomes" id="UP000230750"/>
    </source>
</evidence>
<dbReference type="PANTHER" id="PTHR43721">
    <property type="entry name" value="ELONGATION FACTOR TU-RELATED"/>
    <property type="match status" value="1"/>
</dbReference>
<dbReference type="EMBL" id="MRZV01000769">
    <property type="protein sequence ID" value="PIK44578.1"/>
    <property type="molecule type" value="Genomic_DNA"/>
</dbReference>
<dbReference type="InterPro" id="IPR050055">
    <property type="entry name" value="EF-Tu_GTPase"/>
</dbReference>
<dbReference type="STRING" id="307972.A0A2G8K988"/>
<evidence type="ECO:0000259" key="5">
    <source>
        <dbReference type="Pfam" id="PF03143"/>
    </source>
</evidence>
<dbReference type="FunFam" id="2.40.30.10:FF:000002">
    <property type="entry name" value="Elongation factor Tu"/>
    <property type="match status" value="1"/>
</dbReference>
<keyword evidence="2 6" id="KW-0251">Elongation factor</keyword>
<evidence type="ECO:0000256" key="2">
    <source>
        <dbReference type="ARBA" id="ARBA00022768"/>
    </source>
</evidence>
<evidence type="ECO:0000256" key="1">
    <source>
        <dbReference type="ARBA" id="ARBA00022741"/>
    </source>
</evidence>
<dbReference type="Proteomes" id="UP000230750">
    <property type="component" value="Unassembled WGS sequence"/>
</dbReference>
<dbReference type="PANTHER" id="PTHR43721:SF22">
    <property type="entry name" value="ELONGATION FACTOR TU, MITOCHONDRIAL"/>
    <property type="match status" value="1"/>
</dbReference>
<sequence>MHCYIFSSSFCVQVYVLQKDEGGRHTPFFTNYRPTLYVDTAAVEVKLVLPNGVEMVMPGDNIEVQMELSKPTLCEEAQTFVLREGGRTIGSGVIIQIIV</sequence>
<proteinExistence type="predicted"/>
<dbReference type="GO" id="GO:0005525">
    <property type="term" value="F:GTP binding"/>
    <property type="evidence" value="ECO:0007669"/>
    <property type="project" value="UniProtKB-KW"/>
</dbReference>
<keyword evidence="1" id="KW-0547">Nucleotide-binding</keyword>
<evidence type="ECO:0000256" key="4">
    <source>
        <dbReference type="ARBA" id="ARBA00023134"/>
    </source>
</evidence>
<dbReference type="OrthoDB" id="2067at2759"/>
<dbReference type="Gene3D" id="2.40.30.10">
    <property type="entry name" value="Translation factors"/>
    <property type="match status" value="1"/>
</dbReference>
<keyword evidence="4" id="KW-0342">GTP-binding</keyword>
<keyword evidence="3" id="KW-0648">Protein biosynthesis</keyword>
<reference evidence="6 7" key="1">
    <citation type="journal article" date="2017" name="PLoS Biol.">
        <title>The sea cucumber genome provides insights into morphological evolution and visceral regeneration.</title>
        <authorList>
            <person name="Zhang X."/>
            <person name="Sun L."/>
            <person name="Yuan J."/>
            <person name="Sun Y."/>
            <person name="Gao Y."/>
            <person name="Zhang L."/>
            <person name="Li S."/>
            <person name="Dai H."/>
            <person name="Hamel J.F."/>
            <person name="Liu C."/>
            <person name="Yu Y."/>
            <person name="Liu S."/>
            <person name="Lin W."/>
            <person name="Guo K."/>
            <person name="Jin S."/>
            <person name="Xu P."/>
            <person name="Storey K.B."/>
            <person name="Huan P."/>
            <person name="Zhang T."/>
            <person name="Zhou Y."/>
            <person name="Zhang J."/>
            <person name="Lin C."/>
            <person name="Li X."/>
            <person name="Xing L."/>
            <person name="Huo D."/>
            <person name="Sun M."/>
            <person name="Wang L."/>
            <person name="Mercier A."/>
            <person name="Li F."/>
            <person name="Yang H."/>
            <person name="Xiang J."/>
        </authorList>
    </citation>
    <scope>NUCLEOTIDE SEQUENCE [LARGE SCALE GENOMIC DNA]</scope>
    <source>
        <strain evidence="6">Shaxun</strain>
        <tissue evidence="6">Muscle</tissue>
    </source>
</reference>
<keyword evidence="7" id="KW-1185">Reference proteome</keyword>
<dbReference type="SUPFAM" id="SSF50465">
    <property type="entry name" value="EF-Tu/eEF-1alpha/eIF2-gamma C-terminal domain"/>
    <property type="match status" value="1"/>
</dbReference>
<dbReference type="AlphaFoldDB" id="A0A2G8K988"/>
<feature type="domain" description="Translation elongation factor EFTu/EF1A C-terminal" evidence="5">
    <location>
        <begin position="9"/>
        <end position="97"/>
    </location>
</feature>
<dbReference type="InterPro" id="IPR009001">
    <property type="entry name" value="Transl_elong_EF1A/Init_IF2_C"/>
</dbReference>
<accession>A0A2G8K988</accession>
<protein>
    <submittedName>
        <fullName evidence="6">Elongation factor Tu (EF-Tu)</fullName>
    </submittedName>
</protein>
<evidence type="ECO:0000313" key="6">
    <source>
        <dbReference type="EMBL" id="PIK44578.1"/>
    </source>
</evidence>
<organism evidence="6 7">
    <name type="scientific">Stichopus japonicus</name>
    <name type="common">Sea cucumber</name>
    <dbReference type="NCBI Taxonomy" id="307972"/>
    <lineage>
        <taxon>Eukaryota</taxon>
        <taxon>Metazoa</taxon>
        <taxon>Echinodermata</taxon>
        <taxon>Eleutherozoa</taxon>
        <taxon>Echinozoa</taxon>
        <taxon>Holothuroidea</taxon>
        <taxon>Aspidochirotacea</taxon>
        <taxon>Aspidochirotida</taxon>
        <taxon>Stichopodidae</taxon>
        <taxon>Apostichopus</taxon>
    </lineage>
</organism>
<dbReference type="GO" id="GO:0003746">
    <property type="term" value="F:translation elongation factor activity"/>
    <property type="evidence" value="ECO:0007669"/>
    <property type="project" value="UniProtKB-KW"/>
</dbReference>
<dbReference type="CDD" id="cd03707">
    <property type="entry name" value="EFTU_III"/>
    <property type="match status" value="1"/>
</dbReference>
<dbReference type="InterPro" id="IPR004160">
    <property type="entry name" value="Transl_elong_EFTu/EF1A_C"/>
</dbReference>
<evidence type="ECO:0000256" key="3">
    <source>
        <dbReference type="ARBA" id="ARBA00022917"/>
    </source>
</evidence>
<name>A0A2G8K988_STIJA</name>